<evidence type="ECO:0000313" key="10">
    <source>
        <dbReference type="EMBL" id="AGH59408.1"/>
    </source>
</evidence>
<evidence type="ECO:0000256" key="4">
    <source>
        <dbReference type="ARBA" id="ARBA00022622"/>
    </source>
</evidence>
<evidence type="ECO:0000256" key="2">
    <source>
        <dbReference type="ARBA" id="ARBA00004609"/>
    </source>
</evidence>
<keyword evidence="5" id="KW-0472">Membrane</keyword>
<evidence type="ECO:0000256" key="5">
    <source>
        <dbReference type="ARBA" id="ARBA00023136"/>
    </source>
</evidence>
<feature type="region of interest" description="Disordered" evidence="8">
    <location>
        <begin position="60"/>
        <end position="88"/>
    </location>
</feature>
<evidence type="ECO:0000256" key="3">
    <source>
        <dbReference type="ARBA" id="ARBA00022475"/>
    </source>
</evidence>
<dbReference type="AlphaFoldDB" id="M4SSV6"/>
<feature type="compositionally biased region" description="Basic and acidic residues" evidence="8">
    <location>
        <begin position="74"/>
        <end position="88"/>
    </location>
</feature>
<comment type="function">
    <text evidence="1">VSG forms a coat on the surface of the parasite. The trypanosome evades the immune response of the host by expressing a series of antigenically distinct VSGs from an estimated 1000 VSG genes.</text>
</comment>
<keyword evidence="3" id="KW-1003">Cell membrane</keyword>
<keyword evidence="4" id="KW-0336">GPI-anchor</keyword>
<evidence type="ECO:0000256" key="7">
    <source>
        <dbReference type="ARBA" id="ARBA00023288"/>
    </source>
</evidence>
<feature type="non-terminal residue" evidence="10">
    <location>
        <position position="1"/>
    </location>
</feature>
<feature type="non-terminal residue" evidence="10">
    <location>
        <position position="330"/>
    </location>
</feature>
<reference evidence="10" key="2">
    <citation type="journal article" date="2014" name="Mol. Biochem. Parasitol.">
        <title>Capturing the variant surface glycoprotein repertoire (the VSGnome) of Trypanosoma brucei Lister 427.</title>
        <authorList>
            <person name="Cross G.A."/>
            <person name="Kim H.S."/>
            <person name="Wickstead B."/>
        </authorList>
    </citation>
    <scope>NUCLEOTIDE SEQUENCE</scope>
    <source>
        <strain evidence="10">Lister 427</strain>
    </source>
</reference>
<feature type="compositionally biased region" description="Basic and acidic residues" evidence="8">
    <location>
        <begin position="262"/>
        <end position="290"/>
    </location>
</feature>
<name>M4SSV6_9TRYP</name>
<keyword evidence="7" id="KW-0449">Lipoprotein</keyword>
<comment type="subcellular location">
    <subcellularLocation>
        <location evidence="2">Cell membrane</location>
        <topology evidence="2">Lipid-anchor</topology>
        <topology evidence="2">GPI-anchor</topology>
    </subcellularLocation>
</comment>
<feature type="region of interest" description="Disordered" evidence="8">
    <location>
        <begin position="262"/>
        <end position="314"/>
    </location>
</feature>
<feature type="compositionally biased region" description="Polar residues" evidence="8">
    <location>
        <begin position="60"/>
        <end position="69"/>
    </location>
</feature>
<proteinExistence type="predicted"/>
<dbReference type="InterPro" id="IPR019609">
    <property type="entry name" value="Variant_surf_glycoprt_trypan_C"/>
</dbReference>
<sequence>VLTAPIKTVSVKLQGCAAGGSSCTKGSGTVFLEGANGDGFFNLNGGANSKTLRIPTATLNPQTYSQPAGVTTGKEQKTPNDCNDGRNEEEQLVPSKTILAHYLCTARNKLAAQVPSMYDLSGTKLASDAVFKVIANNILQTNGVPQDLTAGDADAKLQTVIKSIYKEDSSSFKNNFVQPVAELTVATGPGAADRGSVQTMAATTQGVNALSYLQGQAFTRQRQTSSIGSSRKEQADCDGQEENKCKGKCEWDKKEGKCKAKAEEEGVKAEGKKEEKCTGHNEKTACEKENTPGQSPVCGWRKGKEGEPEPEKEKCRNGRFLANKHFALIV</sequence>
<feature type="domain" description="Trypanosome variant surface glycoprotein C-terminal" evidence="9">
    <location>
        <begin position="236"/>
        <end position="329"/>
    </location>
</feature>
<dbReference type="Pfam" id="PF10659">
    <property type="entry name" value="Trypan_glycop_C"/>
    <property type="match status" value="1"/>
</dbReference>
<protein>
    <submittedName>
        <fullName evidence="10">Variant surface glycoprotein 3374</fullName>
    </submittedName>
</protein>
<keyword evidence="6" id="KW-0325">Glycoprotein</keyword>
<reference evidence="10" key="1">
    <citation type="submission" date="2013-02" db="EMBL/GenBank/DDBJ databases">
        <authorList>
            <person name="Cross G.A.M."/>
            <person name="Kim H.-S."/>
            <person name="Wickstead B."/>
        </authorList>
    </citation>
    <scope>NUCLEOTIDE SEQUENCE</scope>
    <source>
        <strain evidence="10">Lister 427</strain>
    </source>
</reference>
<evidence type="ECO:0000256" key="8">
    <source>
        <dbReference type="SAM" id="MobiDB-lite"/>
    </source>
</evidence>
<dbReference type="GO" id="GO:0005886">
    <property type="term" value="C:plasma membrane"/>
    <property type="evidence" value="ECO:0007669"/>
    <property type="project" value="UniProtKB-SubCell"/>
</dbReference>
<evidence type="ECO:0000256" key="1">
    <source>
        <dbReference type="ARBA" id="ARBA00002523"/>
    </source>
</evidence>
<accession>M4SSV6</accession>
<feature type="compositionally biased region" description="Basic and acidic residues" evidence="8">
    <location>
        <begin position="302"/>
        <end position="314"/>
    </location>
</feature>
<dbReference type="GO" id="GO:0098552">
    <property type="term" value="C:side of membrane"/>
    <property type="evidence" value="ECO:0007669"/>
    <property type="project" value="UniProtKB-KW"/>
</dbReference>
<dbReference type="VEuPathDB" id="TriTrypDB:Tb427_000192500"/>
<organism evidence="10">
    <name type="scientific">Trypanosoma brucei</name>
    <dbReference type="NCBI Taxonomy" id="5691"/>
    <lineage>
        <taxon>Eukaryota</taxon>
        <taxon>Discoba</taxon>
        <taxon>Euglenozoa</taxon>
        <taxon>Kinetoplastea</taxon>
        <taxon>Metakinetoplastina</taxon>
        <taxon>Trypanosomatida</taxon>
        <taxon>Trypanosomatidae</taxon>
        <taxon>Trypanosoma</taxon>
    </lineage>
</organism>
<evidence type="ECO:0000256" key="6">
    <source>
        <dbReference type="ARBA" id="ARBA00023180"/>
    </source>
</evidence>
<dbReference type="EMBL" id="KC611977">
    <property type="protein sequence ID" value="AGH59408.1"/>
    <property type="molecule type" value="Genomic_DNA"/>
</dbReference>
<evidence type="ECO:0000259" key="9">
    <source>
        <dbReference type="Pfam" id="PF10659"/>
    </source>
</evidence>
<dbReference type="VEuPathDB" id="TriTrypDB:Tb927.5.5410"/>